<dbReference type="CDD" id="cd17273">
    <property type="entry name" value="RMtype1_S_EcoJA69PI-TRD1-CR1_like"/>
    <property type="match status" value="1"/>
</dbReference>
<comment type="similarity">
    <text evidence="1">Belongs to the type-I restriction system S methylase family.</text>
</comment>
<name>A0A5E6MGM8_9BACT</name>
<gene>
    <name evidence="5" type="ORF">MAMT_02161</name>
</gene>
<dbReference type="Gene3D" id="3.90.220.20">
    <property type="entry name" value="DNA methylase specificity domains"/>
    <property type="match status" value="2"/>
</dbReference>
<evidence type="ECO:0000313" key="5">
    <source>
        <dbReference type="EMBL" id="VVM08172.1"/>
    </source>
</evidence>
<dbReference type="AlphaFoldDB" id="A0A5E6MGM8"/>
<dbReference type="RefSeq" id="WP_142660985.1">
    <property type="nucleotide sequence ID" value="NZ_CABFVA020000120.1"/>
</dbReference>
<dbReference type="GO" id="GO:0009307">
    <property type="term" value="P:DNA restriction-modification system"/>
    <property type="evidence" value="ECO:0007669"/>
    <property type="project" value="UniProtKB-KW"/>
</dbReference>
<dbReference type="OrthoDB" id="9811611at2"/>
<evidence type="ECO:0000256" key="3">
    <source>
        <dbReference type="ARBA" id="ARBA00023125"/>
    </source>
</evidence>
<dbReference type="SUPFAM" id="SSF116734">
    <property type="entry name" value="DNA methylase specificity domain"/>
    <property type="match status" value="2"/>
</dbReference>
<dbReference type="Proteomes" id="UP000334923">
    <property type="component" value="Unassembled WGS sequence"/>
</dbReference>
<evidence type="ECO:0000256" key="2">
    <source>
        <dbReference type="ARBA" id="ARBA00022747"/>
    </source>
</evidence>
<evidence type="ECO:0000256" key="1">
    <source>
        <dbReference type="ARBA" id="ARBA00010923"/>
    </source>
</evidence>
<dbReference type="EMBL" id="CABFVA020000120">
    <property type="protein sequence ID" value="VVM08172.1"/>
    <property type="molecule type" value="Genomic_DNA"/>
</dbReference>
<dbReference type="GO" id="GO:0003677">
    <property type="term" value="F:DNA binding"/>
    <property type="evidence" value="ECO:0007669"/>
    <property type="project" value="UniProtKB-KW"/>
</dbReference>
<dbReference type="InterPro" id="IPR044946">
    <property type="entry name" value="Restrct_endonuc_typeI_TRD_sf"/>
</dbReference>
<dbReference type="Pfam" id="PF01420">
    <property type="entry name" value="Methylase_S"/>
    <property type="match status" value="2"/>
</dbReference>
<dbReference type="PANTHER" id="PTHR30408">
    <property type="entry name" value="TYPE-1 RESTRICTION ENZYME ECOKI SPECIFICITY PROTEIN"/>
    <property type="match status" value="1"/>
</dbReference>
<dbReference type="Gene3D" id="1.10.287.1120">
    <property type="entry name" value="Bipartite methylase S protein"/>
    <property type="match status" value="1"/>
</dbReference>
<feature type="domain" description="Type I restriction modification DNA specificity" evidence="4">
    <location>
        <begin position="32"/>
        <end position="156"/>
    </location>
</feature>
<dbReference type="PANTHER" id="PTHR30408:SF13">
    <property type="entry name" value="TYPE I RESTRICTION ENZYME HINDI SPECIFICITY SUBUNIT"/>
    <property type="match status" value="1"/>
</dbReference>
<keyword evidence="3" id="KW-0238">DNA-binding</keyword>
<sequence>MASEWIETSLGRLLSFANGRSSPALAEGLPHPVYGSNGVIGYASEVNAHAGSIVIGRVGSYCGSLYLSKQRCWVTDNAIRAVALDDNDPRFLFYLLGTLNLNNWRAGSGQPLLNQDILSHIPAAVPKPLEQRAIAHILGTLDDKMEMNRRMSETLEAMARALFKSWFVDFEPVRVKMEGRWRRGESLPGFPDHLYDLFPDRLVDSEVGEIPEGWEVRPIGELADVVGGSTPKTERREYWEGGTHRWVTPKDLSALSVPVLLDTERKITDAGLTQISSGLLPKGTVLLSSRAPIGYLAIAEVPVSINQGFIAMKPRDGMSNQFLLRWASVAHDEIVSHANGSTFLEISKANFRPIRIVAPNRLVMETFDRLSQAMFRRVVEHQRQSRALAALRDTLLPKLISGELRVKDAEKFIAGVT</sequence>
<organism evidence="5 6">
    <name type="scientific">Methylacidimicrobium tartarophylax</name>
    <dbReference type="NCBI Taxonomy" id="1041768"/>
    <lineage>
        <taxon>Bacteria</taxon>
        <taxon>Pseudomonadati</taxon>
        <taxon>Verrucomicrobiota</taxon>
        <taxon>Methylacidimicrobium</taxon>
    </lineage>
</organism>
<dbReference type="InterPro" id="IPR052021">
    <property type="entry name" value="Type-I_RS_S_subunit"/>
</dbReference>
<evidence type="ECO:0000313" key="6">
    <source>
        <dbReference type="Proteomes" id="UP000334923"/>
    </source>
</evidence>
<evidence type="ECO:0000259" key="4">
    <source>
        <dbReference type="Pfam" id="PF01420"/>
    </source>
</evidence>
<reference evidence="5 6" key="1">
    <citation type="submission" date="2019-09" db="EMBL/GenBank/DDBJ databases">
        <authorList>
            <person name="Cremers G."/>
        </authorList>
    </citation>
    <scope>NUCLEOTIDE SEQUENCE [LARGE SCALE GENOMIC DNA]</scope>
    <source>
        <strain evidence="5">4A</strain>
    </source>
</reference>
<protein>
    <recommendedName>
        <fullName evidence="4">Type I restriction modification DNA specificity domain-containing protein</fullName>
    </recommendedName>
</protein>
<dbReference type="CDD" id="cd17266">
    <property type="entry name" value="RMtype1_S_Sau1132ORF3780P-TRD2-CR2_like"/>
    <property type="match status" value="1"/>
</dbReference>
<dbReference type="InterPro" id="IPR000055">
    <property type="entry name" value="Restrct_endonuc_typeI_TRD"/>
</dbReference>
<keyword evidence="6" id="KW-1185">Reference proteome</keyword>
<accession>A0A5E6MGM8</accession>
<feature type="domain" description="Type I restriction modification DNA specificity" evidence="4">
    <location>
        <begin position="211"/>
        <end position="359"/>
    </location>
</feature>
<keyword evidence="2" id="KW-0680">Restriction system</keyword>
<proteinExistence type="inferred from homology"/>